<dbReference type="InterPro" id="IPR001789">
    <property type="entry name" value="Sig_transdc_resp-reg_receiver"/>
</dbReference>
<dbReference type="SUPFAM" id="SSF52540">
    <property type="entry name" value="P-loop containing nucleoside triphosphate hydrolases"/>
    <property type="match status" value="1"/>
</dbReference>
<dbReference type="EMBL" id="CP036266">
    <property type="protein sequence ID" value="QDT19840.1"/>
    <property type="molecule type" value="Genomic_DNA"/>
</dbReference>
<evidence type="ECO:0000256" key="1">
    <source>
        <dbReference type="ARBA" id="ARBA00022741"/>
    </source>
</evidence>
<dbReference type="GO" id="GO:0006355">
    <property type="term" value="P:regulation of DNA-templated transcription"/>
    <property type="evidence" value="ECO:0007669"/>
    <property type="project" value="InterPro"/>
</dbReference>
<dbReference type="Gene3D" id="3.40.50.2300">
    <property type="match status" value="1"/>
</dbReference>
<evidence type="ECO:0000259" key="7">
    <source>
        <dbReference type="PROSITE" id="PS50110"/>
    </source>
</evidence>
<evidence type="ECO:0000256" key="3">
    <source>
        <dbReference type="ARBA" id="ARBA00023015"/>
    </source>
</evidence>
<dbReference type="Gene3D" id="1.10.10.60">
    <property type="entry name" value="Homeodomain-like"/>
    <property type="match status" value="1"/>
</dbReference>
<protein>
    <submittedName>
        <fullName evidence="8">Transcriptional regulatory protein ZraR</fullName>
    </submittedName>
</protein>
<keyword evidence="1" id="KW-0547">Nucleotide-binding</keyword>
<dbReference type="InterPro" id="IPR009057">
    <property type="entry name" value="Homeodomain-like_sf"/>
</dbReference>
<dbReference type="PROSITE" id="PS50045">
    <property type="entry name" value="SIGMA54_INTERACT_4"/>
    <property type="match status" value="1"/>
</dbReference>
<dbReference type="GO" id="GO:0005524">
    <property type="term" value="F:ATP binding"/>
    <property type="evidence" value="ECO:0007669"/>
    <property type="project" value="UniProtKB-KW"/>
</dbReference>
<evidence type="ECO:0000313" key="9">
    <source>
        <dbReference type="Proteomes" id="UP000320421"/>
    </source>
</evidence>
<dbReference type="GO" id="GO:0000160">
    <property type="term" value="P:phosphorelay signal transduction system"/>
    <property type="evidence" value="ECO:0007669"/>
    <property type="project" value="InterPro"/>
</dbReference>
<dbReference type="AlphaFoldDB" id="A0A517PKD8"/>
<reference evidence="8 9" key="1">
    <citation type="submission" date="2019-02" db="EMBL/GenBank/DDBJ databases">
        <title>Deep-cultivation of Planctomycetes and their phenomic and genomic characterization uncovers novel biology.</title>
        <authorList>
            <person name="Wiegand S."/>
            <person name="Jogler M."/>
            <person name="Boedeker C."/>
            <person name="Pinto D."/>
            <person name="Vollmers J."/>
            <person name="Rivas-Marin E."/>
            <person name="Kohn T."/>
            <person name="Peeters S.H."/>
            <person name="Heuer A."/>
            <person name="Rast P."/>
            <person name="Oberbeckmann S."/>
            <person name="Bunk B."/>
            <person name="Jeske O."/>
            <person name="Meyerdierks A."/>
            <person name="Storesund J.E."/>
            <person name="Kallscheuer N."/>
            <person name="Luecker S."/>
            <person name="Lage O.M."/>
            <person name="Pohl T."/>
            <person name="Merkel B.J."/>
            <person name="Hornburger P."/>
            <person name="Mueller R.-W."/>
            <person name="Bruemmer F."/>
            <person name="Labrenz M."/>
            <person name="Spormann A.M."/>
            <person name="Op den Camp H."/>
            <person name="Overmann J."/>
            <person name="Amann R."/>
            <person name="Jetten M.S.M."/>
            <person name="Mascher T."/>
            <person name="Medema M.H."/>
            <person name="Devos D.P."/>
            <person name="Kaster A.-K."/>
            <person name="Ovreas L."/>
            <person name="Rohde M."/>
            <person name="Galperin M.Y."/>
            <person name="Jogler C."/>
        </authorList>
    </citation>
    <scope>NUCLEOTIDE SEQUENCE [LARGE SCALE GENOMIC DNA]</scope>
    <source>
        <strain evidence="8 9">HG66A1</strain>
    </source>
</reference>
<evidence type="ECO:0000256" key="2">
    <source>
        <dbReference type="ARBA" id="ARBA00022840"/>
    </source>
</evidence>
<evidence type="ECO:0000256" key="5">
    <source>
        <dbReference type="PROSITE-ProRule" id="PRU00169"/>
    </source>
</evidence>
<dbReference type="InterPro" id="IPR002197">
    <property type="entry name" value="HTH_Fis"/>
</dbReference>
<dbReference type="OrthoDB" id="288528at2"/>
<dbReference type="CDD" id="cd00156">
    <property type="entry name" value="REC"/>
    <property type="match status" value="1"/>
</dbReference>
<proteinExistence type="predicted"/>
<keyword evidence="5" id="KW-0597">Phosphoprotein</keyword>
<dbReference type="Pfam" id="PF00072">
    <property type="entry name" value="Response_reg"/>
    <property type="match status" value="1"/>
</dbReference>
<dbReference type="SUPFAM" id="SSF46689">
    <property type="entry name" value="Homeodomain-like"/>
    <property type="match status" value="1"/>
</dbReference>
<dbReference type="RefSeq" id="WP_145181777.1">
    <property type="nucleotide sequence ID" value="NZ_CP036266.1"/>
</dbReference>
<dbReference type="CDD" id="cd00009">
    <property type="entry name" value="AAA"/>
    <property type="match status" value="1"/>
</dbReference>
<feature type="modified residue" description="4-aspartylphosphate" evidence="5">
    <location>
        <position position="55"/>
    </location>
</feature>
<dbReference type="SMART" id="SM00448">
    <property type="entry name" value="REC"/>
    <property type="match status" value="1"/>
</dbReference>
<keyword evidence="2" id="KW-0067">ATP-binding</keyword>
<dbReference type="InterPro" id="IPR002078">
    <property type="entry name" value="Sigma_54_int"/>
</dbReference>
<evidence type="ECO:0000259" key="6">
    <source>
        <dbReference type="PROSITE" id="PS50045"/>
    </source>
</evidence>
<keyword evidence="3" id="KW-0805">Transcription regulation</keyword>
<dbReference type="PANTHER" id="PTHR32071:SF14">
    <property type="entry name" value="TRANSCRIPTIONAL REGULATORY PROTEIN RTCR"/>
    <property type="match status" value="1"/>
</dbReference>
<keyword evidence="4" id="KW-0804">Transcription</keyword>
<evidence type="ECO:0000313" key="8">
    <source>
        <dbReference type="EMBL" id="QDT19840.1"/>
    </source>
</evidence>
<dbReference type="Pfam" id="PF02954">
    <property type="entry name" value="HTH_8"/>
    <property type="match status" value="1"/>
</dbReference>
<dbReference type="Pfam" id="PF25601">
    <property type="entry name" value="AAA_lid_14"/>
    <property type="match status" value="1"/>
</dbReference>
<feature type="domain" description="Response regulatory" evidence="7">
    <location>
        <begin position="6"/>
        <end position="120"/>
    </location>
</feature>
<dbReference type="PANTHER" id="PTHR32071">
    <property type="entry name" value="TRANSCRIPTIONAL REGULATORY PROTEIN"/>
    <property type="match status" value="1"/>
</dbReference>
<dbReference type="InterPro" id="IPR027417">
    <property type="entry name" value="P-loop_NTPase"/>
</dbReference>
<dbReference type="InterPro" id="IPR011006">
    <property type="entry name" value="CheY-like_superfamily"/>
</dbReference>
<gene>
    <name evidence="8" type="primary">zraR_2</name>
    <name evidence="8" type="ORF">HG66A1_16080</name>
</gene>
<accession>A0A517PKD8</accession>
<feature type="domain" description="Sigma-54 factor interaction" evidence="6">
    <location>
        <begin position="152"/>
        <end position="381"/>
    </location>
</feature>
<dbReference type="Gene3D" id="1.10.8.60">
    <property type="match status" value="1"/>
</dbReference>
<name>A0A517PKD8_9PLAN</name>
<dbReference type="Proteomes" id="UP000320421">
    <property type="component" value="Chromosome"/>
</dbReference>
<dbReference type="GO" id="GO:0043565">
    <property type="term" value="F:sequence-specific DNA binding"/>
    <property type="evidence" value="ECO:0007669"/>
    <property type="project" value="InterPro"/>
</dbReference>
<keyword evidence="9" id="KW-1185">Reference proteome</keyword>
<evidence type="ECO:0000256" key="4">
    <source>
        <dbReference type="ARBA" id="ARBA00023163"/>
    </source>
</evidence>
<dbReference type="InterPro" id="IPR058031">
    <property type="entry name" value="AAA_lid_NorR"/>
</dbReference>
<sequence length="467" mass="52391">MQCPETILVLEDDLLISRLLTKFIAPETRRVLVASNVTEGLEILRSNHVDVIFADIHLPDGNGISVIREALRIHPGIVSVVVTGDPSLESAIEAMHLGVSDYVKKPFNREKIITSLRRAISRSEVKKLMANRETDPSVKPENDLFQQADARFIAVSDSMQEILSLINKVSHLDIPFLLQGEIGVGKKALARHIHQCNGTPQTPFTYINCATQNSGRQFYESVSSVMEQTAEQVSVGTTGKGTVFLEDIEQLSLSDQKQLLEFLGEHATGGHSCSVMYEYPFRLIAATTKDDLEAEVKQGHFHRGLFDYLSLMPVKVPPLRERREAIKPLGLHFLRQLGSVWDFKNKHSHDRINETEWQALINYDWPGNVHELAAVIFRIILLNDCLGVTNQLKQAQESSGADKAETISIPVTGDFKSMERHMIKEVVKLCGGNKTTAAKTLRMHRRTLYRILNQGKQDQDMHQASIT</sequence>
<dbReference type="SUPFAM" id="SSF52172">
    <property type="entry name" value="CheY-like"/>
    <property type="match status" value="1"/>
</dbReference>
<dbReference type="Gene3D" id="3.40.50.300">
    <property type="entry name" value="P-loop containing nucleotide triphosphate hydrolases"/>
    <property type="match status" value="1"/>
</dbReference>
<dbReference type="PROSITE" id="PS50110">
    <property type="entry name" value="RESPONSE_REGULATORY"/>
    <property type="match status" value="1"/>
</dbReference>
<dbReference type="Pfam" id="PF00158">
    <property type="entry name" value="Sigma54_activat"/>
    <property type="match status" value="1"/>
</dbReference>
<organism evidence="8 9">
    <name type="scientific">Gimesia chilikensis</name>
    <dbReference type="NCBI Taxonomy" id="2605989"/>
    <lineage>
        <taxon>Bacteria</taxon>
        <taxon>Pseudomonadati</taxon>
        <taxon>Planctomycetota</taxon>
        <taxon>Planctomycetia</taxon>
        <taxon>Planctomycetales</taxon>
        <taxon>Planctomycetaceae</taxon>
        <taxon>Gimesia</taxon>
    </lineage>
</organism>